<evidence type="ECO:0000313" key="1">
    <source>
        <dbReference type="EMBL" id="MEJ8302375.1"/>
    </source>
</evidence>
<evidence type="ECO:0000313" key="2">
    <source>
        <dbReference type="Proteomes" id="UP001380953"/>
    </source>
</evidence>
<dbReference type="Proteomes" id="UP001380953">
    <property type="component" value="Unassembled WGS sequence"/>
</dbReference>
<accession>A0ACC6P628</accession>
<gene>
    <name evidence="1" type="ORF">WKI47_00450</name>
</gene>
<protein>
    <submittedName>
        <fullName evidence="1">DUF2809 domain-containing protein</fullName>
    </submittedName>
</protein>
<proteinExistence type="predicted"/>
<sequence>MRSERKIRHRRRFHARKRAVYLLAVLVVMLLGLSSRAFADSLPLFWAEHAGDALWAAMVYLLFRMLLPDYRTWTCAIGALLFSFGIECSQLYRADWLDALRSTTLGALVLGRGFLVMDLVRYTAGIVAFWVVDVGVLHLWSRRSKRNSSKEEQA</sequence>
<name>A0ACC6P628_9BACL</name>
<keyword evidence="2" id="KW-1185">Reference proteome</keyword>
<reference evidence="1" key="1">
    <citation type="submission" date="2024-03" db="EMBL/GenBank/DDBJ databases">
        <title>Whole genome sequecning of epiphytes from Marcgravia umbellata leaves.</title>
        <authorList>
            <person name="Kumar G."/>
            <person name="Savka M.A."/>
        </authorList>
    </citation>
    <scope>NUCLEOTIDE SEQUENCE</scope>
    <source>
        <strain evidence="1">RIT_BL5</strain>
    </source>
</reference>
<organism evidence="1 2">
    <name type="scientific">Saccharibacillus sacchari</name>
    <dbReference type="NCBI Taxonomy" id="456493"/>
    <lineage>
        <taxon>Bacteria</taxon>
        <taxon>Bacillati</taxon>
        <taxon>Bacillota</taxon>
        <taxon>Bacilli</taxon>
        <taxon>Bacillales</taxon>
        <taxon>Paenibacillaceae</taxon>
        <taxon>Saccharibacillus</taxon>
    </lineage>
</organism>
<dbReference type="EMBL" id="JBBKAR010000001">
    <property type="protein sequence ID" value="MEJ8302375.1"/>
    <property type="molecule type" value="Genomic_DNA"/>
</dbReference>
<comment type="caution">
    <text evidence="1">The sequence shown here is derived from an EMBL/GenBank/DDBJ whole genome shotgun (WGS) entry which is preliminary data.</text>
</comment>